<evidence type="ECO:0000313" key="16">
    <source>
        <dbReference type="Proteomes" id="UP000308181"/>
    </source>
</evidence>
<dbReference type="EC" id="5.6.2.4" evidence="10"/>
<dbReference type="PROSITE" id="PS51192">
    <property type="entry name" value="HELICASE_ATP_BIND_1"/>
    <property type="match status" value="1"/>
</dbReference>
<evidence type="ECO:0000256" key="1">
    <source>
        <dbReference type="ARBA" id="ARBA00005446"/>
    </source>
</evidence>
<evidence type="ECO:0000256" key="6">
    <source>
        <dbReference type="ARBA" id="ARBA00022840"/>
    </source>
</evidence>
<evidence type="ECO:0000256" key="12">
    <source>
        <dbReference type="ARBA" id="ARBA00044550"/>
    </source>
</evidence>
<dbReference type="InterPro" id="IPR001650">
    <property type="entry name" value="Helicase_C-like"/>
</dbReference>
<keyword evidence="4" id="KW-0378">Hydrolase</keyword>
<dbReference type="GO" id="GO:0006310">
    <property type="term" value="P:DNA recombination"/>
    <property type="evidence" value="ECO:0007669"/>
    <property type="project" value="InterPro"/>
</dbReference>
<dbReference type="GO" id="GO:0043138">
    <property type="term" value="F:3'-5' DNA helicase activity"/>
    <property type="evidence" value="ECO:0007669"/>
    <property type="project" value="UniProtKB-EC"/>
</dbReference>
<feature type="domain" description="Helicase C-terminal" evidence="14">
    <location>
        <begin position="213"/>
        <end position="362"/>
    </location>
</feature>
<evidence type="ECO:0000256" key="3">
    <source>
        <dbReference type="ARBA" id="ARBA00022741"/>
    </source>
</evidence>
<dbReference type="Pfam" id="PF00270">
    <property type="entry name" value="DEAD"/>
    <property type="match status" value="1"/>
</dbReference>
<evidence type="ECO:0000256" key="4">
    <source>
        <dbReference type="ARBA" id="ARBA00022801"/>
    </source>
</evidence>
<dbReference type="PANTHER" id="PTHR13710">
    <property type="entry name" value="DNA HELICASE RECQ FAMILY MEMBER"/>
    <property type="match status" value="1"/>
</dbReference>
<dbReference type="InterPro" id="IPR011545">
    <property type="entry name" value="DEAD/DEAH_box_helicase_dom"/>
</dbReference>
<evidence type="ECO:0000256" key="7">
    <source>
        <dbReference type="ARBA" id="ARBA00023125"/>
    </source>
</evidence>
<comment type="catalytic activity">
    <reaction evidence="9">
        <text>Couples ATP hydrolysis with the unwinding of duplex DNA by translocating in the 3'-5' direction.</text>
        <dbReference type="EC" id="5.6.2.4"/>
    </reaction>
</comment>
<dbReference type="Pfam" id="PF00271">
    <property type="entry name" value="Helicase_C"/>
    <property type="match status" value="1"/>
</dbReference>
<dbReference type="EMBL" id="SWBP01000006">
    <property type="protein sequence ID" value="TKB95907.1"/>
    <property type="molecule type" value="Genomic_DNA"/>
</dbReference>
<dbReference type="InterPro" id="IPR027417">
    <property type="entry name" value="P-loop_NTPase"/>
</dbReference>
<dbReference type="InterPro" id="IPR036388">
    <property type="entry name" value="WH-like_DNA-bd_sf"/>
</dbReference>
<dbReference type="PROSITE" id="PS51194">
    <property type="entry name" value="HELICASE_CTER"/>
    <property type="match status" value="1"/>
</dbReference>
<dbReference type="GO" id="GO:0009378">
    <property type="term" value="F:four-way junction helicase activity"/>
    <property type="evidence" value="ECO:0007669"/>
    <property type="project" value="TreeGrafter"/>
</dbReference>
<dbReference type="GO" id="GO:0005524">
    <property type="term" value="F:ATP binding"/>
    <property type="evidence" value="ECO:0007669"/>
    <property type="project" value="UniProtKB-KW"/>
</dbReference>
<dbReference type="Gene3D" id="3.40.50.300">
    <property type="entry name" value="P-loop containing nucleotide triphosphate hydrolases"/>
    <property type="match status" value="2"/>
</dbReference>
<dbReference type="Pfam" id="PF16124">
    <property type="entry name" value="RecQ_Zn_bind"/>
    <property type="match status" value="1"/>
</dbReference>
<dbReference type="FunFam" id="3.40.50.300:FF:001389">
    <property type="entry name" value="ATP-dependent DNA helicase RecQ"/>
    <property type="match status" value="1"/>
</dbReference>
<comment type="similarity">
    <text evidence="1">Belongs to the helicase family. RecQ subfamily.</text>
</comment>
<dbReference type="OrthoDB" id="9763310at2"/>
<reference evidence="15 16" key="1">
    <citation type="submission" date="2019-04" db="EMBL/GenBank/DDBJ databases">
        <title>Pedobacter sp. AR-3-17 sp. nov., isolated from Arctic soil.</title>
        <authorList>
            <person name="Dahal R.H."/>
            <person name="Kim D.-U."/>
        </authorList>
    </citation>
    <scope>NUCLEOTIDE SEQUENCE [LARGE SCALE GENOMIC DNA]</scope>
    <source>
        <strain evidence="15 16">AR-3-17</strain>
    </source>
</reference>
<dbReference type="Proteomes" id="UP000308181">
    <property type="component" value="Unassembled WGS sequence"/>
</dbReference>
<keyword evidence="3" id="KW-0547">Nucleotide-binding</keyword>
<dbReference type="CDD" id="cd17920">
    <property type="entry name" value="DEXHc_RecQ"/>
    <property type="match status" value="1"/>
</dbReference>
<keyword evidence="2" id="KW-0479">Metal-binding</keyword>
<dbReference type="GO" id="GO:0006281">
    <property type="term" value="P:DNA repair"/>
    <property type="evidence" value="ECO:0007669"/>
    <property type="project" value="TreeGrafter"/>
</dbReference>
<dbReference type="GO" id="GO:0016787">
    <property type="term" value="F:hydrolase activity"/>
    <property type="evidence" value="ECO:0007669"/>
    <property type="project" value="UniProtKB-KW"/>
</dbReference>
<keyword evidence="7" id="KW-0238">DNA-binding</keyword>
<dbReference type="AlphaFoldDB" id="A0A4U1BZ95"/>
<keyword evidence="5 15" id="KW-0347">Helicase</keyword>
<evidence type="ECO:0000256" key="2">
    <source>
        <dbReference type="ARBA" id="ARBA00022723"/>
    </source>
</evidence>
<organism evidence="15 16">
    <name type="scientific">Pedobacter cryophilus</name>
    <dbReference type="NCBI Taxonomy" id="2571271"/>
    <lineage>
        <taxon>Bacteria</taxon>
        <taxon>Pseudomonadati</taxon>
        <taxon>Bacteroidota</taxon>
        <taxon>Sphingobacteriia</taxon>
        <taxon>Sphingobacteriales</taxon>
        <taxon>Sphingobacteriaceae</taxon>
        <taxon>Pedobacter</taxon>
    </lineage>
</organism>
<dbReference type="GO" id="GO:0030894">
    <property type="term" value="C:replisome"/>
    <property type="evidence" value="ECO:0007669"/>
    <property type="project" value="TreeGrafter"/>
</dbReference>
<feature type="domain" description="Helicase ATP-binding" evidence="13">
    <location>
        <begin position="24"/>
        <end position="192"/>
    </location>
</feature>
<protein>
    <recommendedName>
        <fullName evidence="11">ATP-dependent DNA helicase RecQ</fullName>
        <ecNumber evidence="10">5.6.2.4</ecNumber>
    </recommendedName>
    <alternativeName>
        <fullName evidence="12">DNA 3'-5' helicase RecQ</fullName>
    </alternativeName>
</protein>
<name>A0A4U1BZ95_9SPHI</name>
<dbReference type="GO" id="GO:0043590">
    <property type="term" value="C:bacterial nucleoid"/>
    <property type="evidence" value="ECO:0007669"/>
    <property type="project" value="TreeGrafter"/>
</dbReference>
<evidence type="ECO:0000256" key="9">
    <source>
        <dbReference type="ARBA" id="ARBA00034617"/>
    </source>
</evidence>
<dbReference type="NCBIfam" id="TIGR00614">
    <property type="entry name" value="recQ_fam"/>
    <property type="match status" value="1"/>
</dbReference>
<evidence type="ECO:0000259" key="14">
    <source>
        <dbReference type="PROSITE" id="PS51194"/>
    </source>
</evidence>
<dbReference type="SUPFAM" id="SSF52540">
    <property type="entry name" value="P-loop containing nucleoside triphosphate hydrolases"/>
    <property type="match status" value="1"/>
</dbReference>
<dbReference type="GO" id="GO:0005737">
    <property type="term" value="C:cytoplasm"/>
    <property type="evidence" value="ECO:0007669"/>
    <property type="project" value="TreeGrafter"/>
</dbReference>
<gene>
    <name evidence="15" type="ORF">FA046_14625</name>
</gene>
<dbReference type="InterPro" id="IPR014001">
    <property type="entry name" value="Helicase_ATP-bd"/>
</dbReference>
<keyword evidence="6" id="KW-0067">ATP-binding</keyword>
<dbReference type="SMART" id="SM00487">
    <property type="entry name" value="DEXDc"/>
    <property type="match status" value="1"/>
</dbReference>
<dbReference type="InterPro" id="IPR004589">
    <property type="entry name" value="DNA_helicase_ATP-dep_RecQ"/>
</dbReference>
<accession>A0A4U1BZ95</accession>
<proteinExistence type="inferred from homology"/>
<sequence length="629" mass="72850">MPIKEILKQYWGYNEFRPLQEEIIQSVLKKEDTLALLPTGGGKSICFQVPAMAMEGICIVISPLIALMKDQVENLQKRGINAMAIVAGMGKREIDIALDNCIYGPVKFLYISPERLLSDLARERVKYMNVNLLAVDEAHCVSQWGYDFRPPYLHIADFRAIHPDVPVLALTASATEKVQLDIIQKLEFKTQNIFRKSFERKNLSYSVLKQENKLQKVLDVCKNVKGSGILYVRTRKDTVELAKYLNQHLIPAQYYHAGLNLEERAEKQSAWINNKVKVMVATNAFGMGIDKPDVRFVVHYEIPESLESYYQEAGRAGRDEKKAYAVILFQPRDKLVFEKKFEQNFPSPEEIKKIYHYLCNYLQIPIGNGDGVTYDFNLADFCSKFQLEVLKTISAIKFLEHDEYFVLTENALMASRLQFLVNGEDIYKFQVENAKYDLFIRSVLRSYGGAFDSFVNIKEADIAKKNSMNKMDVINLLRELDKLEIISYQKQTDQPLLTFIKPRYKTEDLIVDRKYLAERKEVYHQKMMGMLSFVENDICRSVQLLEYFEEKDAQKCGVCDVCLKEKRLLNGDIKEQMIQDVLKALNAEKMMLNELVKCIKKGSETEKLELIRMLLDAEEIKKSEDFYYL</sequence>
<dbReference type="Gene3D" id="1.10.10.10">
    <property type="entry name" value="Winged helix-like DNA-binding domain superfamily/Winged helix DNA-binding domain"/>
    <property type="match status" value="1"/>
</dbReference>
<dbReference type="GO" id="GO:0003677">
    <property type="term" value="F:DNA binding"/>
    <property type="evidence" value="ECO:0007669"/>
    <property type="project" value="UniProtKB-KW"/>
</dbReference>
<evidence type="ECO:0000313" key="15">
    <source>
        <dbReference type="EMBL" id="TKB95907.1"/>
    </source>
</evidence>
<evidence type="ECO:0000256" key="10">
    <source>
        <dbReference type="ARBA" id="ARBA00034808"/>
    </source>
</evidence>
<evidence type="ECO:0000256" key="8">
    <source>
        <dbReference type="ARBA" id="ARBA00023235"/>
    </source>
</evidence>
<keyword evidence="16" id="KW-1185">Reference proteome</keyword>
<evidence type="ECO:0000256" key="5">
    <source>
        <dbReference type="ARBA" id="ARBA00022806"/>
    </source>
</evidence>
<dbReference type="SMART" id="SM00490">
    <property type="entry name" value="HELICc"/>
    <property type="match status" value="1"/>
</dbReference>
<evidence type="ECO:0000259" key="13">
    <source>
        <dbReference type="PROSITE" id="PS51192"/>
    </source>
</evidence>
<comment type="caution">
    <text evidence="15">The sequence shown here is derived from an EMBL/GenBank/DDBJ whole genome shotgun (WGS) entry which is preliminary data.</text>
</comment>
<dbReference type="InterPro" id="IPR032284">
    <property type="entry name" value="RecQ_Zn-bd"/>
</dbReference>
<dbReference type="GO" id="GO:0046872">
    <property type="term" value="F:metal ion binding"/>
    <property type="evidence" value="ECO:0007669"/>
    <property type="project" value="UniProtKB-KW"/>
</dbReference>
<keyword evidence="8" id="KW-0413">Isomerase</keyword>
<evidence type="ECO:0000256" key="11">
    <source>
        <dbReference type="ARBA" id="ARBA00044535"/>
    </source>
</evidence>
<dbReference type="PANTHER" id="PTHR13710:SF105">
    <property type="entry name" value="ATP-DEPENDENT DNA HELICASE Q1"/>
    <property type="match status" value="1"/>
</dbReference>